<feature type="compositionally biased region" description="Low complexity" evidence="1">
    <location>
        <begin position="69"/>
        <end position="119"/>
    </location>
</feature>
<feature type="compositionally biased region" description="Polar residues" evidence="1">
    <location>
        <begin position="126"/>
        <end position="138"/>
    </location>
</feature>
<feature type="compositionally biased region" description="Polar residues" evidence="1">
    <location>
        <begin position="717"/>
        <end position="733"/>
    </location>
</feature>
<comment type="caution">
    <text evidence="3">The sequence shown here is derived from an EMBL/GenBank/DDBJ whole genome shotgun (WGS) entry which is preliminary data.</text>
</comment>
<reference evidence="3 4" key="1">
    <citation type="submission" date="2024-01" db="EMBL/GenBank/DDBJ databases">
        <authorList>
            <person name="Allen C."/>
            <person name="Tagirdzhanova G."/>
        </authorList>
    </citation>
    <scope>NUCLEOTIDE SEQUENCE [LARGE SCALE GENOMIC DNA]</scope>
    <source>
        <strain evidence="3 4">CBS 573.63</strain>
    </source>
</reference>
<keyword evidence="4" id="KW-1185">Reference proteome</keyword>
<feature type="compositionally biased region" description="Basic and acidic residues" evidence="1">
    <location>
        <begin position="571"/>
        <end position="584"/>
    </location>
</feature>
<gene>
    <name evidence="3" type="ORF">SEPCBS57363_000358</name>
</gene>
<dbReference type="PANTHER" id="PTHR38422:SF1">
    <property type="entry name" value="SOMETHING ABOUT SILENCING PROTEIN 4"/>
    <property type="match status" value="1"/>
</dbReference>
<evidence type="ECO:0000256" key="1">
    <source>
        <dbReference type="SAM" id="MobiDB-lite"/>
    </source>
</evidence>
<feature type="compositionally biased region" description="Low complexity" evidence="1">
    <location>
        <begin position="284"/>
        <end position="312"/>
    </location>
</feature>
<dbReference type="InterPro" id="IPR029184">
    <property type="entry name" value="Sas4_dom"/>
</dbReference>
<feature type="compositionally biased region" description="Polar residues" evidence="1">
    <location>
        <begin position="274"/>
        <end position="283"/>
    </location>
</feature>
<organism evidence="3 4">
    <name type="scientific">Sporothrix epigloea</name>
    <dbReference type="NCBI Taxonomy" id="1892477"/>
    <lineage>
        <taxon>Eukaryota</taxon>
        <taxon>Fungi</taxon>
        <taxon>Dikarya</taxon>
        <taxon>Ascomycota</taxon>
        <taxon>Pezizomycotina</taxon>
        <taxon>Sordariomycetes</taxon>
        <taxon>Sordariomycetidae</taxon>
        <taxon>Ophiostomatales</taxon>
        <taxon>Ophiostomataceae</taxon>
        <taxon>Sporothrix</taxon>
    </lineage>
</organism>
<feature type="compositionally biased region" description="Basic residues" evidence="1">
    <location>
        <begin position="697"/>
        <end position="710"/>
    </location>
</feature>
<feature type="compositionally biased region" description="Basic and acidic residues" evidence="1">
    <location>
        <begin position="162"/>
        <end position="173"/>
    </location>
</feature>
<evidence type="ECO:0000313" key="3">
    <source>
        <dbReference type="EMBL" id="CAK7263026.1"/>
    </source>
</evidence>
<accession>A0ABP0D7X2</accession>
<protein>
    <recommendedName>
        <fullName evidence="2">Something about silencing protein 4 domain-containing protein</fullName>
    </recommendedName>
</protein>
<feature type="compositionally biased region" description="Acidic residues" evidence="1">
    <location>
        <begin position="647"/>
        <end position="664"/>
    </location>
</feature>
<evidence type="ECO:0000259" key="2">
    <source>
        <dbReference type="Pfam" id="PF15460"/>
    </source>
</evidence>
<dbReference type="PANTHER" id="PTHR38422">
    <property type="entry name" value="SOMETHING ABOUT SILENCING PROTEIN 4"/>
    <property type="match status" value="1"/>
</dbReference>
<sequence>MLETLTILPMAPGSRSRQVDVLHRATPVLLPKPKQRQTTLDEHLRSMAARPNVAATRPPPLQPALSRGLQQSQQSLQQSQPQKSLQPAQQQQKQRQRQSQQSQPQSQSRQQPFCQQRQLVLAPADQTRSSQNILNNADSMGPMSAARPKRKIATNANATAETNDHTSDSDSRIGSRLRKGNSSELIQARGGSDETDANDSTRGAASRKRQRLAIEIVDFANSCGSLQVVAGAAPVPQAATALSPPKLRTATKTKPNSTTRSLAAVPIAVPTPTHAISTTSEPISTANTNTKAAAATNSSEAAVSSPAPSRSLRPVEHLPAEPVSQSAIKSTKETAANAGKQELKSLQVSTEDAEAVAKGSREGGRKLRSQEASRFKSDLAAYFPDYDEVIGNEPKEEHLLNIDTPIVFVESSVAHPATTTPFSSSLPSLSASLATSLRNSDRVSSMRVKSYGDRLFYDVFDSHVLDFTFLGNQHKGKGAVDPLPDSYYKVHHKRAERLERSIRNTEKGRAKHEKNQIIRLLDGLQGPDWLRIMGVSGITESKKKTFEPAREHFIRGCRAILEKFRLWSVEEKRRKQEKDREHAEATALIGAASRAKKIAKTDTTAHKARGRPPSKATGRGTVKRVTYENNAMAERDEEDSNAASNGAEEDGDLAADEEVDDDSLPDSSDFDAVITQQLREEALGRSRLASKAADSTRKRRNPSRTTKRHPRDASTAPEDTSSLSQPQEVTSFFQKRYQRDAAVARDRRRGRTVMAWGQPVPDVPETEFQLPGDFLEDKATTESTTSRRGRRGGWGGTRRGGRRQ</sequence>
<dbReference type="EMBL" id="CAWUOM010000003">
    <property type="protein sequence ID" value="CAK7263026.1"/>
    <property type="molecule type" value="Genomic_DNA"/>
</dbReference>
<dbReference type="Pfam" id="PF15460">
    <property type="entry name" value="SAS4"/>
    <property type="match status" value="1"/>
</dbReference>
<evidence type="ECO:0000313" key="4">
    <source>
        <dbReference type="Proteomes" id="UP001642501"/>
    </source>
</evidence>
<proteinExistence type="predicted"/>
<name>A0ABP0D7X2_9PEZI</name>
<feature type="region of interest" description="Disordered" evidence="1">
    <location>
        <begin position="571"/>
        <end position="804"/>
    </location>
</feature>
<dbReference type="InterPro" id="IPR038988">
    <property type="entry name" value="Sas4"/>
</dbReference>
<feature type="compositionally biased region" description="Basic and acidic residues" evidence="1">
    <location>
        <begin position="359"/>
        <end position="371"/>
    </location>
</feature>
<dbReference type="Proteomes" id="UP001642501">
    <property type="component" value="Unassembled WGS sequence"/>
</dbReference>
<feature type="domain" description="Something about silencing protein 4" evidence="2">
    <location>
        <begin position="481"/>
        <end position="576"/>
    </location>
</feature>
<feature type="region of interest" description="Disordered" evidence="1">
    <location>
        <begin position="50"/>
        <end position="209"/>
    </location>
</feature>
<feature type="region of interest" description="Disordered" evidence="1">
    <location>
        <begin position="272"/>
        <end position="371"/>
    </location>
</feature>